<accession>A0A084W7I9</accession>
<evidence type="ECO:0000313" key="1">
    <source>
        <dbReference type="EMBL" id="KFB46183.1"/>
    </source>
</evidence>
<reference evidence="1 3" key="1">
    <citation type="journal article" date="2014" name="BMC Genomics">
        <title>Genome sequence of Anopheles sinensis provides insight into genetics basis of mosquito competence for malaria parasites.</title>
        <authorList>
            <person name="Zhou D."/>
            <person name="Zhang D."/>
            <person name="Ding G."/>
            <person name="Shi L."/>
            <person name="Hou Q."/>
            <person name="Ye Y."/>
            <person name="Xu Y."/>
            <person name="Zhou H."/>
            <person name="Xiong C."/>
            <person name="Li S."/>
            <person name="Yu J."/>
            <person name="Hong S."/>
            <person name="Yu X."/>
            <person name="Zou P."/>
            <person name="Chen C."/>
            <person name="Chang X."/>
            <person name="Wang W."/>
            <person name="Lv Y."/>
            <person name="Sun Y."/>
            <person name="Ma L."/>
            <person name="Shen B."/>
            <person name="Zhu C."/>
        </authorList>
    </citation>
    <scope>NUCLEOTIDE SEQUENCE [LARGE SCALE GENOMIC DNA]</scope>
</reference>
<gene>
    <name evidence="1" type="ORF">ZHAS_00014185</name>
</gene>
<dbReference type="EMBL" id="ATLV01021253">
    <property type="status" value="NOT_ANNOTATED_CDS"/>
    <property type="molecule type" value="Genomic_DNA"/>
</dbReference>
<proteinExistence type="predicted"/>
<dbReference type="EMBL" id="KE525315">
    <property type="protein sequence ID" value="KFB46183.1"/>
    <property type="molecule type" value="Genomic_DNA"/>
</dbReference>
<dbReference type="VEuPathDB" id="VectorBase:ASIC014185"/>
<keyword evidence="3" id="KW-1185">Reference proteome</keyword>
<protein>
    <submittedName>
        <fullName evidence="1 2">Peptidase C1A papain</fullName>
    </submittedName>
</protein>
<name>A0A084W7I9_ANOSI</name>
<organism evidence="1">
    <name type="scientific">Anopheles sinensis</name>
    <name type="common">Mosquito</name>
    <dbReference type="NCBI Taxonomy" id="74873"/>
    <lineage>
        <taxon>Eukaryota</taxon>
        <taxon>Metazoa</taxon>
        <taxon>Ecdysozoa</taxon>
        <taxon>Arthropoda</taxon>
        <taxon>Hexapoda</taxon>
        <taxon>Insecta</taxon>
        <taxon>Pterygota</taxon>
        <taxon>Neoptera</taxon>
        <taxon>Endopterygota</taxon>
        <taxon>Diptera</taxon>
        <taxon>Nematocera</taxon>
        <taxon>Culicoidea</taxon>
        <taxon>Culicidae</taxon>
        <taxon>Anophelinae</taxon>
        <taxon>Anopheles</taxon>
    </lineage>
</organism>
<reference evidence="2" key="2">
    <citation type="submission" date="2020-05" db="UniProtKB">
        <authorList>
            <consortium name="EnsemblMetazoa"/>
        </authorList>
    </citation>
    <scope>IDENTIFICATION</scope>
</reference>
<evidence type="ECO:0000313" key="3">
    <source>
        <dbReference type="Proteomes" id="UP000030765"/>
    </source>
</evidence>
<dbReference type="EnsemblMetazoa" id="ASIC014185-RA">
    <property type="protein sequence ID" value="ASIC014185-PA"/>
    <property type="gene ID" value="ASIC014185"/>
</dbReference>
<sequence>MTVAERRGKRKPSCPEKRGSLDAKVTSRFGFASGACNRLFNFCRFALLRNGMMVAAGPDLVWVCICAIDWCIVRAVCARALCFRCIELGWPSKYAAPPQHHPQQQHRVPTFLIASEKVRDALVLHLRLPTPPSQVGSHIYIILCTRPFPMWAKGVGAEKGMERRGKRERSDIRTMTRIVIDGESRDRVNARIT</sequence>
<evidence type="ECO:0000313" key="2">
    <source>
        <dbReference type="EnsemblMetazoa" id="ASIC014185-PA"/>
    </source>
</evidence>
<dbReference type="Proteomes" id="UP000030765">
    <property type="component" value="Unassembled WGS sequence"/>
</dbReference>
<dbReference type="AlphaFoldDB" id="A0A084W7I9"/>